<dbReference type="InterPro" id="IPR011250">
    <property type="entry name" value="OMP/PagP_B-barrel"/>
</dbReference>
<accession>A0ABW5XSC9</accession>
<organism evidence="2 3">
    <name type="scientific">Mucilaginibacter antarcticus</name>
    <dbReference type="NCBI Taxonomy" id="1855725"/>
    <lineage>
        <taxon>Bacteria</taxon>
        <taxon>Pseudomonadati</taxon>
        <taxon>Bacteroidota</taxon>
        <taxon>Sphingobacteriia</taxon>
        <taxon>Sphingobacteriales</taxon>
        <taxon>Sphingobacteriaceae</taxon>
        <taxon>Mucilaginibacter</taxon>
    </lineage>
</organism>
<sequence length="170" mass="17918">MRKFLLTIAFLGGISLVASAQERGKLSIGIDAGALVGDASNVSSIAIGGSLKYDHPIAQQLFFSLSGGYTYLPYKNDVKVASLGYGVNQSGEGFIPLKAGIKYMFNDMFYGEGQVGAAISTESGGGTAFAYAPGVGLKFANAVDLGVRYEGWSKNRGTISQFALRLAYQF</sequence>
<dbReference type="Proteomes" id="UP001597601">
    <property type="component" value="Unassembled WGS sequence"/>
</dbReference>
<dbReference type="EMBL" id="JBHUON010000009">
    <property type="protein sequence ID" value="MFD2864883.1"/>
    <property type="molecule type" value="Genomic_DNA"/>
</dbReference>
<keyword evidence="3" id="KW-1185">Reference proteome</keyword>
<feature type="signal peptide" evidence="1">
    <location>
        <begin position="1"/>
        <end position="20"/>
    </location>
</feature>
<feature type="chain" id="PRO_5046676656" evidence="1">
    <location>
        <begin position="21"/>
        <end position="170"/>
    </location>
</feature>
<dbReference type="RefSeq" id="WP_377126178.1">
    <property type="nucleotide sequence ID" value="NZ_JBHUHN010000001.1"/>
</dbReference>
<evidence type="ECO:0000313" key="2">
    <source>
        <dbReference type="EMBL" id="MFD2864883.1"/>
    </source>
</evidence>
<gene>
    <name evidence="2" type="ORF">ACFSYC_09305</name>
</gene>
<keyword evidence="1" id="KW-0732">Signal</keyword>
<evidence type="ECO:0000256" key="1">
    <source>
        <dbReference type="SAM" id="SignalP"/>
    </source>
</evidence>
<name>A0ABW5XSC9_9SPHI</name>
<protein>
    <submittedName>
        <fullName evidence="2">Outer membrane beta-barrel protein</fullName>
    </submittedName>
</protein>
<evidence type="ECO:0000313" key="3">
    <source>
        <dbReference type="Proteomes" id="UP001597601"/>
    </source>
</evidence>
<reference evidence="3" key="1">
    <citation type="journal article" date="2019" name="Int. J. Syst. Evol. Microbiol.">
        <title>The Global Catalogue of Microorganisms (GCM) 10K type strain sequencing project: providing services to taxonomists for standard genome sequencing and annotation.</title>
        <authorList>
            <consortium name="The Broad Institute Genomics Platform"/>
            <consortium name="The Broad Institute Genome Sequencing Center for Infectious Disease"/>
            <person name="Wu L."/>
            <person name="Ma J."/>
        </authorList>
    </citation>
    <scope>NUCLEOTIDE SEQUENCE [LARGE SCALE GENOMIC DNA]</scope>
    <source>
        <strain evidence="3">KCTC 52232</strain>
    </source>
</reference>
<proteinExistence type="predicted"/>
<dbReference type="SUPFAM" id="SSF56925">
    <property type="entry name" value="OMPA-like"/>
    <property type="match status" value="1"/>
</dbReference>
<comment type="caution">
    <text evidence="2">The sequence shown here is derived from an EMBL/GenBank/DDBJ whole genome shotgun (WGS) entry which is preliminary data.</text>
</comment>